<sequence length="130" mass="13873">MVATAARSTPSTIGIAAPAPVRRATRAGPRRRADGDAVSLLRLDYEISSNASPISGRKRQQRLIYLSLWSDYQGQAEVKGILGESVAALDERPLEPTTGRAVAVRVPRGTHREPDGVTYQGSATVGVFTT</sequence>
<dbReference type="Proteomes" id="UP001589891">
    <property type="component" value="Unassembled WGS sequence"/>
</dbReference>
<proteinExistence type="predicted"/>
<dbReference type="RefSeq" id="WP_376943930.1">
    <property type="nucleotide sequence ID" value="NZ_CP171449.1"/>
</dbReference>
<keyword evidence="3" id="KW-1185">Reference proteome</keyword>
<feature type="region of interest" description="Disordered" evidence="1">
    <location>
        <begin position="1"/>
        <end position="33"/>
    </location>
</feature>
<accession>A0ABV6SLP2</accession>
<comment type="caution">
    <text evidence="2">The sequence shown here is derived from an EMBL/GenBank/DDBJ whole genome shotgun (WGS) entry which is preliminary data.</text>
</comment>
<dbReference type="InterPro" id="IPR053745">
    <property type="entry name" value="Viral_Tail_Comp_sf"/>
</dbReference>
<gene>
    <name evidence="2" type="ORF">ACFFGX_06350</name>
</gene>
<dbReference type="Gene3D" id="3.30.2000.30">
    <property type="match status" value="1"/>
</dbReference>
<evidence type="ECO:0000313" key="3">
    <source>
        <dbReference type="Proteomes" id="UP001589891"/>
    </source>
</evidence>
<evidence type="ECO:0000256" key="1">
    <source>
        <dbReference type="SAM" id="MobiDB-lite"/>
    </source>
</evidence>
<evidence type="ECO:0000313" key="2">
    <source>
        <dbReference type="EMBL" id="MFC0709225.1"/>
    </source>
</evidence>
<feature type="compositionally biased region" description="Polar residues" evidence="1">
    <location>
        <begin position="1"/>
        <end position="12"/>
    </location>
</feature>
<name>A0ABV6SLP2_AZOPA</name>
<organism evidence="2 3">
    <name type="scientific">Azorhizophilus paspali</name>
    <name type="common">Azotobacter paspali</name>
    <dbReference type="NCBI Taxonomy" id="69963"/>
    <lineage>
        <taxon>Bacteria</taxon>
        <taxon>Pseudomonadati</taxon>
        <taxon>Pseudomonadota</taxon>
        <taxon>Gammaproteobacteria</taxon>
        <taxon>Pseudomonadales</taxon>
        <taxon>Pseudomonadaceae</taxon>
        <taxon>Azorhizophilus</taxon>
    </lineage>
</organism>
<reference evidence="2 3" key="1">
    <citation type="submission" date="2024-09" db="EMBL/GenBank/DDBJ databases">
        <authorList>
            <person name="Sun Q."/>
            <person name="Mori K."/>
        </authorList>
    </citation>
    <scope>NUCLEOTIDE SEQUENCE [LARGE SCALE GENOMIC DNA]</scope>
    <source>
        <strain evidence="2 3">NCAIM B.01794</strain>
    </source>
</reference>
<dbReference type="EMBL" id="JBHLSS010000041">
    <property type="protein sequence ID" value="MFC0709225.1"/>
    <property type="molecule type" value="Genomic_DNA"/>
</dbReference>
<protein>
    <submittedName>
        <fullName evidence="2">Uncharacterized protein</fullName>
    </submittedName>
</protein>